<protein>
    <submittedName>
        <fullName evidence="1">Uncharacterized protein</fullName>
    </submittedName>
</protein>
<dbReference type="Proteomes" id="UP001358586">
    <property type="component" value="Chromosome 13"/>
</dbReference>
<evidence type="ECO:0000313" key="1">
    <source>
        <dbReference type="EMBL" id="KAK5771353.1"/>
    </source>
</evidence>
<keyword evidence="2" id="KW-1185">Reference proteome</keyword>
<comment type="caution">
    <text evidence="1">The sequence shown here is derived from an EMBL/GenBank/DDBJ whole genome shotgun (WGS) entry which is preliminary data.</text>
</comment>
<accession>A0ABR0MDZ9</accession>
<gene>
    <name evidence="1" type="ORF">PVK06_047552</name>
</gene>
<sequence>MRPSIHQRKIIPEEVSEESINKFHLQYLPKERAFTLVGKGNPSPPVPQGKEGKCYKAFQSPPTYDGMVNCHSLISGDVFILNDGKEISTYENCGVDEHVGEVRLYALIVGFEVYDVLA</sequence>
<organism evidence="1 2">
    <name type="scientific">Gossypium arboreum</name>
    <name type="common">Tree cotton</name>
    <name type="synonym">Gossypium nanking</name>
    <dbReference type="NCBI Taxonomy" id="29729"/>
    <lineage>
        <taxon>Eukaryota</taxon>
        <taxon>Viridiplantae</taxon>
        <taxon>Streptophyta</taxon>
        <taxon>Embryophyta</taxon>
        <taxon>Tracheophyta</taxon>
        <taxon>Spermatophyta</taxon>
        <taxon>Magnoliopsida</taxon>
        <taxon>eudicotyledons</taxon>
        <taxon>Gunneridae</taxon>
        <taxon>Pentapetalae</taxon>
        <taxon>rosids</taxon>
        <taxon>malvids</taxon>
        <taxon>Malvales</taxon>
        <taxon>Malvaceae</taxon>
        <taxon>Malvoideae</taxon>
        <taxon>Gossypium</taxon>
    </lineage>
</organism>
<dbReference type="EMBL" id="JARKNE010000013">
    <property type="protein sequence ID" value="KAK5771353.1"/>
    <property type="molecule type" value="Genomic_DNA"/>
</dbReference>
<proteinExistence type="predicted"/>
<evidence type="ECO:0000313" key="2">
    <source>
        <dbReference type="Proteomes" id="UP001358586"/>
    </source>
</evidence>
<name>A0ABR0MDZ9_GOSAR</name>
<reference evidence="1 2" key="1">
    <citation type="submission" date="2023-03" db="EMBL/GenBank/DDBJ databases">
        <title>WGS of Gossypium arboreum.</title>
        <authorList>
            <person name="Yu D."/>
        </authorList>
    </citation>
    <scope>NUCLEOTIDE SEQUENCE [LARGE SCALE GENOMIC DNA]</scope>
    <source>
        <tissue evidence="1">Leaf</tissue>
    </source>
</reference>